<dbReference type="Pfam" id="PF00102">
    <property type="entry name" value="Y_phosphatase"/>
    <property type="match status" value="1"/>
</dbReference>
<dbReference type="InterPro" id="IPR029021">
    <property type="entry name" value="Prot-tyrosine_phosphatase-like"/>
</dbReference>
<dbReference type="CDD" id="cd00063">
    <property type="entry name" value="FN3"/>
    <property type="match status" value="1"/>
</dbReference>
<dbReference type="InterPro" id="IPR056969">
    <property type="entry name" value="Fn3_Dep-1_6th"/>
</dbReference>
<evidence type="ECO:0000256" key="5">
    <source>
        <dbReference type="ARBA" id="ARBA00022737"/>
    </source>
</evidence>
<dbReference type="PRINTS" id="PR00700">
    <property type="entry name" value="PRTYPHPHTASE"/>
</dbReference>
<dbReference type="InterPro" id="IPR013783">
    <property type="entry name" value="Ig-like_fold"/>
</dbReference>
<dbReference type="EMBL" id="GL379918">
    <property type="protein sequence ID" value="EGT35082.1"/>
    <property type="molecule type" value="Genomic_DNA"/>
</dbReference>
<evidence type="ECO:0000256" key="9">
    <source>
        <dbReference type="ARBA" id="ARBA00023136"/>
    </source>
</evidence>
<evidence type="ECO:0000313" key="19">
    <source>
        <dbReference type="Proteomes" id="UP000008068"/>
    </source>
</evidence>
<dbReference type="Pfam" id="PF24943">
    <property type="entry name" value="Fn3_Dep-1_2nd"/>
    <property type="match status" value="1"/>
</dbReference>
<dbReference type="InterPro" id="IPR056968">
    <property type="entry name" value="Fn3_Dep-1_2nd"/>
</dbReference>
<keyword evidence="8 13" id="KW-1133">Transmembrane helix</keyword>
<dbReference type="InterPro" id="IPR056966">
    <property type="entry name" value="Fn3_Dep-1_5th"/>
</dbReference>
<dbReference type="InterPro" id="IPR036116">
    <property type="entry name" value="FN3_sf"/>
</dbReference>
<evidence type="ECO:0000256" key="3">
    <source>
        <dbReference type="ARBA" id="ARBA00022692"/>
    </source>
</evidence>
<dbReference type="PANTHER" id="PTHR46957">
    <property type="entry name" value="CYTOKINE RECEPTOR"/>
    <property type="match status" value="1"/>
</dbReference>
<evidence type="ECO:0000259" key="16">
    <source>
        <dbReference type="PROSITE" id="PS50056"/>
    </source>
</evidence>
<dbReference type="SMART" id="SM00060">
    <property type="entry name" value="FN3"/>
    <property type="match status" value="3"/>
</dbReference>
<dbReference type="SMART" id="SM00194">
    <property type="entry name" value="PTPc"/>
    <property type="match status" value="1"/>
</dbReference>
<evidence type="ECO:0000256" key="14">
    <source>
        <dbReference type="SAM" id="SignalP"/>
    </source>
</evidence>
<dbReference type="Pfam" id="PF24942">
    <property type="entry name" value="Fn3_Dep-1_1st"/>
    <property type="match status" value="1"/>
</dbReference>
<feature type="compositionally biased region" description="Low complexity" evidence="12">
    <location>
        <begin position="1001"/>
        <end position="1014"/>
    </location>
</feature>
<feature type="signal peptide" evidence="14">
    <location>
        <begin position="1"/>
        <end position="23"/>
    </location>
</feature>
<keyword evidence="4 14" id="KW-0732">Signal</keyword>
<dbReference type="InterPro" id="IPR000387">
    <property type="entry name" value="Tyr_Pase_dom"/>
</dbReference>
<dbReference type="InterPro" id="IPR016130">
    <property type="entry name" value="Tyr_Pase_AS"/>
</dbReference>
<keyword evidence="3 13" id="KW-0812">Transmembrane</keyword>
<dbReference type="FunFam" id="3.90.190.10:FF:000009">
    <property type="entry name" value="Receptor-type tyrosine-protein phosphatase beta"/>
    <property type="match status" value="1"/>
</dbReference>
<dbReference type="PROSITE" id="PS00383">
    <property type="entry name" value="TYR_PHOSPHATASE_1"/>
    <property type="match status" value="1"/>
</dbReference>
<dbReference type="PROSITE" id="PS50853">
    <property type="entry name" value="FN3"/>
    <property type="match status" value="2"/>
</dbReference>
<dbReference type="InterPro" id="IPR003961">
    <property type="entry name" value="FN3_dom"/>
</dbReference>
<evidence type="ECO:0000256" key="10">
    <source>
        <dbReference type="ARBA" id="ARBA00023180"/>
    </source>
</evidence>
<dbReference type="Gene3D" id="2.60.40.10">
    <property type="entry name" value="Immunoglobulins"/>
    <property type="match status" value="2"/>
</dbReference>
<dbReference type="InterPro" id="IPR000242">
    <property type="entry name" value="PTP_cat"/>
</dbReference>
<dbReference type="PANTHER" id="PTHR46957:SF3">
    <property type="entry name" value="CYTOKINE RECEPTOR"/>
    <property type="match status" value="1"/>
</dbReference>
<keyword evidence="9 13" id="KW-0472">Membrane</keyword>
<dbReference type="OMA" id="CQMVQNE"/>
<evidence type="ECO:0000256" key="11">
    <source>
        <dbReference type="ARBA" id="ARBA00051722"/>
    </source>
</evidence>
<organism evidence="19">
    <name type="scientific">Caenorhabditis brenneri</name>
    <name type="common">Nematode worm</name>
    <dbReference type="NCBI Taxonomy" id="135651"/>
    <lineage>
        <taxon>Eukaryota</taxon>
        <taxon>Metazoa</taxon>
        <taxon>Ecdysozoa</taxon>
        <taxon>Nematoda</taxon>
        <taxon>Chromadorea</taxon>
        <taxon>Rhabditida</taxon>
        <taxon>Rhabditina</taxon>
        <taxon>Rhabditomorpha</taxon>
        <taxon>Rhabditoidea</taxon>
        <taxon>Rhabditidae</taxon>
        <taxon>Peloderinae</taxon>
        <taxon>Caenorhabditis</taxon>
    </lineage>
</organism>
<dbReference type="FunCoup" id="G0NP13">
    <property type="interactions" value="169"/>
</dbReference>
<protein>
    <recommendedName>
        <fullName evidence="2">protein-tyrosine-phosphatase</fullName>
        <ecNumber evidence="2">3.1.3.48</ecNumber>
    </recommendedName>
</protein>
<feature type="compositionally biased region" description="Basic and acidic residues" evidence="12">
    <location>
        <begin position="1039"/>
        <end position="1049"/>
    </location>
</feature>
<dbReference type="InterPro" id="IPR003595">
    <property type="entry name" value="Tyr_Pase_cat"/>
</dbReference>
<accession>G0NP13</accession>
<keyword evidence="7" id="KW-0904">Protein phosphatase</keyword>
<dbReference type="InterPro" id="IPR041201">
    <property type="entry name" value="PTPRJ_TM"/>
</dbReference>
<feature type="region of interest" description="Disordered" evidence="12">
    <location>
        <begin position="991"/>
        <end position="1049"/>
    </location>
</feature>
<dbReference type="eggNOG" id="KOG0791">
    <property type="taxonomic scope" value="Eukaryota"/>
</dbReference>
<comment type="subcellular location">
    <subcellularLocation>
        <location evidence="1">Membrane</location>
        <topology evidence="1">Single-pass type I membrane protein</topology>
    </subcellularLocation>
</comment>
<dbReference type="EC" id="3.1.3.48" evidence="2"/>
<evidence type="ECO:0000256" key="13">
    <source>
        <dbReference type="SAM" id="Phobius"/>
    </source>
</evidence>
<proteinExistence type="predicted"/>
<dbReference type="Pfam" id="PF24946">
    <property type="entry name" value="Fn3_Dep-1_4th"/>
    <property type="match status" value="1"/>
</dbReference>
<evidence type="ECO:0000256" key="4">
    <source>
        <dbReference type="ARBA" id="ARBA00022729"/>
    </source>
</evidence>
<evidence type="ECO:0000256" key="8">
    <source>
        <dbReference type="ARBA" id="ARBA00022989"/>
    </source>
</evidence>
<sequence>MIRWKYGIHSLIWLLLVLHFSTCQSDSLTTSAEQHELFAIKKDSLSPWSQILVSLPRRHPLYQSFAAKVQDVTENISDEIRDSNKTFVSSDDSPYNIRIHALRPGHRYSIAIYGQKDGSTSLIKEESVVMDPRAPDFRSTDSDIQVAEHNITMRTIKNDSYLQDSFSIEYRQINPDKKFPVLQILDIPEQKNLEFYLGNLNSGFDYSVRVIAHKDGMSSRPWISTLTTKPSPIKEVNINQNTGSFDHGYLHATKPSPIKEVNINQNTGSCVEVTWKTDEFSGADFYTIQYALQSNPSNSTNMTIPSTETSISICDSMLQGEAYQIVASVQKGGQMSEPLLTKFQLRPLPPIDFRVRADLKRGKYKMLAELPTSSKIDKCQITVAGDEVERSVNYANIEQTKSGHRICWFNFALSPGERFDFSISSMSDESTSQKLQKSIVLTPAFDFNAFGLTLQESNGGIELIWPKSEVFMSRVKDIWNKVVGADSLLNMRITPIGNNEETDKTMKFETSPKNLDPVFAKNLVKGACYRVQLFTVTKTGIISETRHNETIRMSSPAVNVSLESVTRSSATLRIVFSTHHDSTSISNCQMHIVVRDMNGKSVFDKRMQLTSTFAPLLNLDGLRPFHKYTVNTQIICGGGNETPQCPAATRTMRQLSFSTRQDKPAAVQSLKVEPLNSYSVMLTWLPPALPNGILTHYNVNVTKMGSDETRTIDVGVSSNRSDHTVQVVIDELFGGHTYNFSVRAVTEAGFGETSPVIPSVSMPLMAPPKPIVSPVIMKESIGSHSMIVRFPTTMFDNRNGEIKQFAIIVSETTADESINRWLETDNGTYTWQQVQRFDVWPSYVAKLQDIQKVKQDADVSIFEELGDDESCREVRADRICNGPLRSASKYRVRIRLFTSPTLFTDSPPSQVMTTGSATPAIPLLTVVAVLIVIAFAGIVGTIFLFFWNRTKKARLAAAAFKNGPSKEKESQWEALKMMMAERAADCLAKLGLDATTPPPSSTTSSNSPTSTSTTMTDCGSNPHLGAPNANAGGHRRTRSLRERTGVEHRLERLSSGPIHRTPLYTVVSGANTNKSRPVRLEDFAEHVRLMSADSDFRFSEEYDMMRNVGVGQSVAASELIVNRPKNRFTNIPAYDHSRVKLSNPSNIEGGDYINANYVPGFSSRREFIAAQGPLPSTRDHFWQMTWEQQCPAIIALTKCVEKGRDKCHQYWPDHPNVPVMYGEIEITIVAEKEYEEFVIRDIRLEKSGPDGRITRYVRHLHYMAWPDFGAPAHPNGIIQFSRMFRHHLPHSPHNAPTIVHCSAGVGRSGTFISIDRLLQTSSLGEPVDVFGTVCEMRYERCQMVQNEQQYIFIHYCVLHVLQGSSPSPTSSSGAHHNAGFVQDGQMIVESGF</sequence>
<evidence type="ECO:0000256" key="1">
    <source>
        <dbReference type="ARBA" id="ARBA00004479"/>
    </source>
</evidence>
<evidence type="ECO:0000259" key="17">
    <source>
        <dbReference type="PROSITE" id="PS50853"/>
    </source>
</evidence>
<reference evidence="19" key="1">
    <citation type="submission" date="2011-07" db="EMBL/GenBank/DDBJ databases">
        <authorList>
            <consortium name="Caenorhabditis brenneri Sequencing and Analysis Consortium"/>
            <person name="Wilson R.K."/>
        </authorList>
    </citation>
    <scope>NUCLEOTIDE SEQUENCE [LARGE SCALE GENOMIC DNA]</scope>
    <source>
        <strain evidence="19">PB2801</strain>
    </source>
</reference>
<evidence type="ECO:0000256" key="7">
    <source>
        <dbReference type="ARBA" id="ARBA00022912"/>
    </source>
</evidence>
<dbReference type="SUPFAM" id="SSF52799">
    <property type="entry name" value="(Phosphotyrosine protein) phosphatases II"/>
    <property type="match status" value="1"/>
</dbReference>
<dbReference type="InParanoid" id="G0NP13"/>
<dbReference type="Gene3D" id="3.90.190.10">
    <property type="entry name" value="Protein tyrosine phosphatase superfamily"/>
    <property type="match status" value="1"/>
</dbReference>
<dbReference type="HOGENOM" id="CLU_003009_0_0_1"/>
<keyword evidence="10" id="KW-0325">Glycoprotein</keyword>
<evidence type="ECO:0000256" key="2">
    <source>
        <dbReference type="ARBA" id="ARBA00013064"/>
    </source>
</evidence>
<feature type="transmembrane region" description="Helical" evidence="13">
    <location>
        <begin position="920"/>
        <end position="947"/>
    </location>
</feature>
<feature type="domain" description="Tyrosine specific protein phosphatases" evidence="16">
    <location>
        <begin position="1278"/>
        <end position="1351"/>
    </location>
</feature>
<feature type="domain" description="Fibronectin type-III" evidence="17">
    <location>
        <begin position="666"/>
        <end position="764"/>
    </location>
</feature>
<dbReference type="GO" id="GO:0032502">
    <property type="term" value="P:developmental process"/>
    <property type="evidence" value="ECO:0007669"/>
    <property type="project" value="UniProtKB-ARBA"/>
</dbReference>
<dbReference type="SMART" id="SM00404">
    <property type="entry name" value="PTPc_motif"/>
    <property type="match status" value="1"/>
</dbReference>
<keyword evidence="5" id="KW-0677">Repeat</keyword>
<keyword evidence="6" id="KW-0378">Hydrolase</keyword>
<dbReference type="InterPro" id="IPR056970">
    <property type="entry name" value="Fn3_Dep-1_4th"/>
</dbReference>
<feature type="chain" id="PRO_5003406163" description="protein-tyrosine-phosphatase" evidence="14">
    <location>
        <begin position="24"/>
        <end position="1392"/>
    </location>
</feature>
<dbReference type="InterPro" id="IPR050713">
    <property type="entry name" value="RTP_Phos/Ushers"/>
</dbReference>
<dbReference type="Pfam" id="PF24940">
    <property type="entry name" value="Fn3_Dep-1_5th"/>
    <property type="match status" value="1"/>
</dbReference>
<dbReference type="PROSITE" id="PS50056">
    <property type="entry name" value="TYR_PHOSPHATASE_2"/>
    <property type="match status" value="1"/>
</dbReference>
<dbReference type="InterPro" id="IPR057482">
    <property type="entry name" value="Fn3_Dep-1_3rd"/>
</dbReference>
<evidence type="ECO:0000259" key="15">
    <source>
        <dbReference type="PROSITE" id="PS50055"/>
    </source>
</evidence>
<keyword evidence="19" id="KW-1185">Reference proteome</keyword>
<dbReference type="GO" id="GO:0004725">
    <property type="term" value="F:protein tyrosine phosphatase activity"/>
    <property type="evidence" value="ECO:0007669"/>
    <property type="project" value="UniProtKB-EC"/>
</dbReference>
<dbReference type="STRING" id="135651.G0NP13"/>
<dbReference type="Pfam" id="PF24950">
    <property type="entry name" value="Fn3_Dep-1_6th"/>
    <property type="match status" value="1"/>
</dbReference>
<evidence type="ECO:0000313" key="18">
    <source>
        <dbReference type="EMBL" id="EGT35082.1"/>
    </source>
</evidence>
<dbReference type="GO" id="GO:0016020">
    <property type="term" value="C:membrane"/>
    <property type="evidence" value="ECO:0007669"/>
    <property type="project" value="UniProtKB-SubCell"/>
</dbReference>
<dbReference type="Proteomes" id="UP000008068">
    <property type="component" value="Unassembled WGS sequence"/>
</dbReference>
<feature type="domain" description="Fibronectin type-III" evidence="17">
    <location>
        <begin position="254"/>
        <end position="350"/>
    </location>
</feature>
<dbReference type="Pfam" id="PF18861">
    <property type="entry name" value="PTP_tm"/>
    <property type="match status" value="1"/>
</dbReference>
<dbReference type="Pfam" id="PF00041">
    <property type="entry name" value="fn3"/>
    <property type="match status" value="1"/>
</dbReference>
<dbReference type="OrthoDB" id="8609993at2759"/>
<evidence type="ECO:0000256" key="12">
    <source>
        <dbReference type="SAM" id="MobiDB-lite"/>
    </source>
</evidence>
<dbReference type="Pfam" id="PF25300">
    <property type="entry name" value="Fn3_Dep-1_3rd"/>
    <property type="match status" value="1"/>
</dbReference>
<feature type="domain" description="Tyrosine-protein phosphatase" evidence="15">
    <location>
        <begin position="1098"/>
        <end position="1360"/>
    </location>
</feature>
<name>G0NP13_CAEBE</name>
<dbReference type="SUPFAM" id="SSF49265">
    <property type="entry name" value="Fibronectin type III"/>
    <property type="match status" value="2"/>
</dbReference>
<dbReference type="PROSITE" id="PS50055">
    <property type="entry name" value="TYR_PHOSPHATASE_PTP"/>
    <property type="match status" value="1"/>
</dbReference>
<dbReference type="InterPro" id="IPR056967">
    <property type="entry name" value="Fn3_Dep-1_1st"/>
</dbReference>
<dbReference type="FunFam" id="2.60.40.10:FF:002676">
    <property type="entry name" value="Receptor-type tyrosine-protein phosphatase dep-1"/>
    <property type="match status" value="1"/>
</dbReference>
<comment type="catalytic activity">
    <reaction evidence="11">
        <text>O-phospho-L-tyrosyl-[protein] + H2O = L-tyrosyl-[protein] + phosphate</text>
        <dbReference type="Rhea" id="RHEA:10684"/>
        <dbReference type="Rhea" id="RHEA-COMP:10136"/>
        <dbReference type="Rhea" id="RHEA-COMP:20101"/>
        <dbReference type="ChEBI" id="CHEBI:15377"/>
        <dbReference type="ChEBI" id="CHEBI:43474"/>
        <dbReference type="ChEBI" id="CHEBI:46858"/>
        <dbReference type="ChEBI" id="CHEBI:61978"/>
        <dbReference type="EC" id="3.1.3.48"/>
    </reaction>
</comment>
<evidence type="ECO:0000256" key="6">
    <source>
        <dbReference type="ARBA" id="ARBA00022801"/>
    </source>
</evidence>
<gene>
    <name evidence="18" type="primary">Cbn-dep-1</name>
    <name evidence="18" type="ORF">CAEBREN_04805</name>
</gene>